<feature type="binding site" evidence="7">
    <location>
        <position position="259"/>
    </location>
    <ligand>
        <name>L-aspartate</name>
        <dbReference type="ChEBI" id="CHEBI:29991"/>
    </ligand>
</feature>
<dbReference type="InterPro" id="IPR004365">
    <property type="entry name" value="NA-bd_OB_tRNA"/>
</dbReference>
<dbReference type="EC" id="6.1.1.23" evidence="7"/>
<feature type="binding site" evidence="7">
    <location>
        <position position="532"/>
    </location>
    <ligand>
        <name>ATP</name>
        <dbReference type="ChEBI" id="CHEBI:30616"/>
    </ligand>
</feature>
<feature type="binding site" evidence="7">
    <location>
        <position position="268"/>
    </location>
    <ligand>
        <name>ATP</name>
        <dbReference type="ChEBI" id="CHEBI:30616"/>
    </ligand>
</feature>
<evidence type="ECO:0000256" key="4">
    <source>
        <dbReference type="ARBA" id="ARBA00022840"/>
    </source>
</evidence>
<dbReference type="InterPro" id="IPR029351">
    <property type="entry name" value="GAD_dom"/>
</dbReference>
<protein>
    <recommendedName>
        <fullName evidence="7">Aspartate--tRNA(Asp/Asn) ligase</fullName>
        <ecNumber evidence="7">6.1.1.23</ecNumber>
    </recommendedName>
    <alternativeName>
        <fullName evidence="7">Aspartyl-tRNA synthetase</fullName>
        <shortName evidence="7">AspRS</shortName>
    </alternativeName>
    <alternativeName>
        <fullName evidence="7">Non-discriminating aspartyl-tRNA synthetase</fullName>
        <shortName evidence="7">ND-AspRS</shortName>
    </alternativeName>
</protein>
<feature type="region of interest" description="Aspartate" evidence="7">
    <location>
        <begin position="237"/>
        <end position="240"/>
    </location>
</feature>
<evidence type="ECO:0000256" key="6">
    <source>
        <dbReference type="ARBA" id="ARBA00023146"/>
    </source>
</evidence>
<keyword evidence="6 7" id="KW-0030">Aminoacyl-tRNA synthetase</keyword>
<keyword evidence="10" id="KW-1185">Reference proteome</keyword>
<feature type="binding site" evidence="7">
    <location>
        <position position="213"/>
    </location>
    <ligand>
        <name>L-aspartate</name>
        <dbReference type="ChEBI" id="CHEBI:29991"/>
    </ligand>
</feature>
<dbReference type="PANTHER" id="PTHR22594:SF5">
    <property type="entry name" value="ASPARTATE--TRNA LIGASE, MITOCHONDRIAL"/>
    <property type="match status" value="1"/>
</dbReference>
<feature type="binding site" evidence="7">
    <location>
        <position position="539"/>
    </location>
    <ligand>
        <name>L-aspartate</name>
        <dbReference type="ChEBI" id="CHEBI:29991"/>
    </ligand>
</feature>
<feature type="domain" description="Aminoacyl-transfer RNA synthetases class-II family profile" evidence="8">
    <location>
        <begin position="178"/>
        <end position="605"/>
    </location>
</feature>
<dbReference type="InterPro" id="IPR012340">
    <property type="entry name" value="NA-bd_OB-fold"/>
</dbReference>
<reference evidence="9 10" key="1">
    <citation type="submission" date="2023-11" db="EMBL/GenBank/DDBJ databases">
        <authorList>
            <person name="Xu M."/>
            <person name="Jiang T."/>
        </authorList>
    </citation>
    <scope>NUCLEOTIDE SEQUENCE [LARGE SCALE GENOMIC DNA]</scope>
    <source>
        <strain evidence="9 10">SD</strain>
    </source>
</reference>
<dbReference type="InterPro" id="IPR002312">
    <property type="entry name" value="Asp/Asn-tRNA-synth_IIb"/>
</dbReference>
<dbReference type="HAMAP" id="MF_00044">
    <property type="entry name" value="Asp_tRNA_synth_type1"/>
    <property type="match status" value="1"/>
</dbReference>
<dbReference type="InterPro" id="IPR004524">
    <property type="entry name" value="Asp-tRNA-ligase_1"/>
</dbReference>
<dbReference type="PANTHER" id="PTHR22594">
    <property type="entry name" value="ASPARTYL/LYSYL-TRNA SYNTHETASE"/>
    <property type="match status" value="1"/>
</dbReference>
<accession>A0ABU4VQD1</accession>
<sequence>MPAPESSASAESSARSTDERIAELVRDSVARAPVHENRFRSQWAGNVGRAAVGVELRVAGWVHRRRDHGGLIFVDLRDRTGLLQVVFDPADCGPEVFAAAERLRPEHVISVAGEISAREDEHVNPKMRTGDVELRVAAIDVLAEAETPPFPVDEDGDVDELLRLKRRVIDLRRERNRDALLLRSRIVREIRAAMEEEGFLDIETPYLTRSTPEGARDFLVPSRLQPGGFYALPQSPQLFKQLFMIAGIERYYQVVRCFRDEDLRADRQPEFTQLDAEMSFVDEEDVIATFERVMARAFAAGGLEVEPPAWERLSYDESLLRYGNDRPDRRFGLEIQELSDALRDTEFKVFAGTLAGGGVVRGLNAGALTVPRKQLDELTEIAKKGGAGGLVWGFVEEDGSWRSPIAKFLTPEEIDAIKATLSASPGDLLLIVADQAPTAASVLGTLRLELADRFDLREDRNDVLWVVDFPAFERNDQRWDALHHPFTQPCAPGGGDVTADDLRGSGTYGPDGAEGPGALRSRAYDLVVNGWEVGGGSVRISRTDQQEAVLELLGFTPEEAHEQFGFLLDALKAGAPPHGGIAFGVDRLAALCAARDSLRDVIAFPKTASGGDPLTGAPAPVDAAQLRDLALRSTVEPPAAG</sequence>
<evidence type="ECO:0000256" key="5">
    <source>
        <dbReference type="ARBA" id="ARBA00022917"/>
    </source>
</evidence>
<comment type="caution">
    <text evidence="7">Lacks conserved residue(s) required for the propagation of feature annotation.</text>
</comment>
<dbReference type="Pfam" id="PF00152">
    <property type="entry name" value="tRNA-synt_2"/>
    <property type="match status" value="1"/>
</dbReference>
<evidence type="ECO:0000259" key="8">
    <source>
        <dbReference type="PROSITE" id="PS50862"/>
    </source>
</evidence>
<keyword evidence="3 7" id="KW-0547">Nucleotide-binding</keyword>
<dbReference type="Proteomes" id="UP001277761">
    <property type="component" value="Unassembled WGS sequence"/>
</dbReference>
<feature type="binding site" evidence="7">
    <location>
        <begin position="259"/>
        <end position="261"/>
    </location>
    <ligand>
        <name>ATP</name>
        <dbReference type="ChEBI" id="CHEBI:30616"/>
    </ligand>
</feature>
<evidence type="ECO:0000313" key="10">
    <source>
        <dbReference type="Proteomes" id="UP001277761"/>
    </source>
</evidence>
<gene>
    <name evidence="7 9" type="primary">aspS</name>
    <name evidence="9" type="ORF">SK069_18910</name>
</gene>
<dbReference type="Gene3D" id="2.40.50.140">
    <property type="entry name" value="Nucleic acid-binding proteins"/>
    <property type="match status" value="1"/>
</dbReference>
<evidence type="ECO:0000256" key="7">
    <source>
        <dbReference type="HAMAP-Rule" id="MF_00044"/>
    </source>
</evidence>
<dbReference type="InterPro" id="IPR045864">
    <property type="entry name" value="aa-tRNA-synth_II/BPL/LPL"/>
</dbReference>
<keyword evidence="4 7" id="KW-0067">ATP-binding</keyword>
<dbReference type="CDD" id="cd04317">
    <property type="entry name" value="EcAspRS_like_N"/>
    <property type="match status" value="1"/>
</dbReference>
<comment type="subunit">
    <text evidence="7">Homodimer.</text>
</comment>
<dbReference type="InterPro" id="IPR006195">
    <property type="entry name" value="aa-tRNA-synth_II"/>
</dbReference>
<feature type="binding site" evidence="7">
    <location>
        <position position="483"/>
    </location>
    <ligand>
        <name>L-aspartate</name>
        <dbReference type="ChEBI" id="CHEBI:29991"/>
    </ligand>
</feature>
<comment type="subcellular location">
    <subcellularLocation>
        <location evidence="7">Cytoplasm</location>
    </subcellularLocation>
</comment>
<dbReference type="PRINTS" id="PR01042">
    <property type="entry name" value="TRNASYNTHASP"/>
</dbReference>
<comment type="similarity">
    <text evidence="1 7">Belongs to the class-II aminoacyl-tRNA synthetase family. Type 1 subfamily.</text>
</comment>
<evidence type="ECO:0000313" key="9">
    <source>
        <dbReference type="EMBL" id="MDX8153675.1"/>
    </source>
</evidence>
<evidence type="ECO:0000256" key="2">
    <source>
        <dbReference type="ARBA" id="ARBA00022598"/>
    </source>
</evidence>
<dbReference type="EMBL" id="JAXAVX010000018">
    <property type="protein sequence ID" value="MDX8153675.1"/>
    <property type="molecule type" value="Genomic_DNA"/>
</dbReference>
<dbReference type="NCBIfam" id="TIGR00459">
    <property type="entry name" value="aspS_bact"/>
    <property type="match status" value="1"/>
</dbReference>
<comment type="function">
    <text evidence="7">Aspartyl-tRNA synthetase with relaxed tRNA specificity since it is able to aspartylate not only its cognate tRNA(Asp) but also tRNA(Asn). Reaction proceeds in two steps: L-aspartate is first activated by ATP to form Asp-AMP and then transferred to the acceptor end of tRNA(Asp/Asn).</text>
</comment>
<dbReference type="Gene3D" id="3.30.930.10">
    <property type="entry name" value="Bira Bifunctional Protein, Domain 2"/>
    <property type="match status" value="1"/>
</dbReference>
<dbReference type="SUPFAM" id="SSF50249">
    <property type="entry name" value="Nucleic acid-binding proteins"/>
    <property type="match status" value="1"/>
</dbReference>
<dbReference type="GO" id="GO:0004815">
    <property type="term" value="F:aspartate-tRNA ligase activity"/>
    <property type="evidence" value="ECO:0007669"/>
    <property type="project" value="UniProtKB-EC"/>
</dbReference>
<dbReference type="Pfam" id="PF02938">
    <property type="entry name" value="GAD"/>
    <property type="match status" value="1"/>
</dbReference>
<proteinExistence type="inferred from homology"/>
<dbReference type="SUPFAM" id="SSF55261">
    <property type="entry name" value="GAD domain-like"/>
    <property type="match status" value="1"/>
</dbReference>
<evidence type="ECO:0000256" key="1">
    <source>
        <dbReference type="ARBA" id="ARBA00006303"/>
    </source>
</evidence>
<feature type="binding site" evidence="7">
    <location>
        <begin position="584"/>
        <end position="587"/>
    </location>
    <ligand>
        <name>ATP</name>
        <dbReference type="ChEBI" id="CHEBI:30616"/>
    </ligand>
</feature>
<dbReference type="Pfam" id="PF01336">
    <property type="entry name" value="tRNA_anti-codon"/>
    <property type="match status" value="1"/>
</dbReference>
<dbReference type="SUPFAM" id="SSF55681">
    <property type="entry name" value="Class II aaRS and biotin synthetases"/>
    <property type="match status" value="1"/>
</dbReference>
<dbReference type="InterPro" id="IPR047089">
    <property type="entry name" value="Asp-tRNA-ligase_1_N"/>
</dbReference>
<name>A0ABU4VQD1_9ACTN</name>
<dbReference type="InterPro" id="IPR004364">
    <property type="entry name" value="Aa-tRNA-synt_II"/>
</dbReference>
<evidence type="ECO:0000256" key="3">
    <source>
        <dbReference type="ARBA" id="ARBA00022741"/>
    </source>
</evidence>
<keyword evidence="2 7" id="KW-0436">Ligase</keyword>
<dbReference type="PROSITE" id="PS50862">
    <property type="entry name" value="AA_TRNA_LIGASE_II"/>
    <property type="match status" value="1"/>
</dbReference>
<feature type="site" description="Important for tRNA non-discrimination" evidence="7">
    <location>
        <position position="68"/>
    </location>
</feature>
<dbReference type="Gene3D" id="3.30.1360.30">
    <property type="entry name" value="GAD-like domain"/>
    <property type="match status" value="1"/>
</dbReference>
<dbReference type="NCBIfam" id="NF001750">
    <property type="entry name" value="PRK00476.1"/>
    <property type="match status" value="1"/>
</dbReference>
<comment type="catalytic activity">
    <reaction evidence="7">
        <text>tRNA(Asx) + L-aspartate + ATP = L-aspartyl-tRNA(Asx) + AMP + diphosphate</text>
        <dbReference type="Rhea" id="RHEA:18349"/>
        <dbReference type="Rhea" id="RHEA-COMP:9710"/>
        <dbReference type="Rhea" id="RHEA-COMP:9711"/>
        <dbReference type="ChEBI" id="CHEBI:29991"/>
        <dbReference type="ChEBI" id="CHEBI:30616"/>
        <dbReference type="ChEBI" id="CHEBI:33019"/>
        <dbReference type="ChEBI" id="CHEBI:78442"/>
        <dbReference type="ChEBI" id="CHEBI:78516"/>
        <dbReference type="ChEBI" id="CHEBI:456215"/>
        <dbReference type="EC" id="6.1.1.23"/>
    </reaction>
</comment>
<keyword evidence="5 7" id="KW-0648">Protein biosynthesis</keyword>
<comment type="caution">
    <text evidence="9">The sequence shown here is derived from an EMBL/GenBank/DDBJ whole genome shotgun (WGS) entry which is preliminary data.</text>
</comment>
<organism evidence="9 10">
    <name type="scientific">Patulibacter brassicae</name>
    <dbReference type="NCBI Taxonomy" id="1705717"/>
    <lineage>
        <taxon>Bacteria</taxon>
        <taxon>Bacillati</taxon>
        <taxon>Actinomycetota</taxon>
        <taxon>Thermoleophilia</taxon>
        <taxon>Solirubrobacterales</taxon>
        <taxon>Patulibacteraceae</taxon>
        <taxon>Patulibacter</taxon>
    </lineage>
</organism>
<dbReference type="RefSeq" id="WP_319955825.1">
    <property type="nucleotide sequence ID" value="NZ_JAXAVX010000018.1"/>
</dbReference>
<dbReference type="InterPro" id="IPR004115">
    <property type="entry name" value="GAD-like_sf"/>
</dbReference>
<keyword evidence="7" id="KW-0963">Cytoplasm</keyword>